<organism evidence="1 2">
    <name type="scientific">Coccomyxa viridis</name>
    <dbReference type="NCBI Taxonomy" id="1274662"/>
    <lineage>
        <taxon>Eukaryota</taxon>
        <taxon>Viridiplantae</taxon>
        <taxon>Chlorophyta</taxon>
        <taxon>core chlorophytes</taxon>
        <taxon>Trebouxiophyceae</taxon>
        <taxon>Trebouxiophyceae incertae sedis</taxon>
        <taxon>Coccomyxaceae</taxon>
        <taxon>Coccomyxa</taxon>
    </lineage>
</organism>
<sequence length="277" mass="31294">MGSLLFLALVVTAGVVWSCMTTRTPCIEFLDRAEAAEVFGSDAFWYLSLYRQAESVAKGGGLVNTDENDFRQQMLRVNSRCHDWKPSEMEMVQQTIREHRALQRAKWRLIKADDRVDFSYPYTIGDCVVLPANMLAAAGSSENRLSLAKTLLHEHVHILQRQHPGIFDTLYNAWGFRRAARIEIPADHAERSVTNPDGLDAWVFSCPDGTFTMGLFLEGDKPVKRAFRVSGPDEQDAYVAVGEPVDLREISQWLFGIEGCYHPHEVHAYLVSERAFG</sequence>
<evidence type="ECO:0000313" key="1">
    <source>
        <dbReference type="EMBL" id="CAK0777506.1"/>
    </source>
</evidence>
<dbReference type="Proteomes" id="UP001314263">
    <property type="component" value="Unassembled WGS sequence"/>
</dbReference>
<evidence type="ECO:0000313" key="2">
    <source>
        <dbReference type="Proteomes" id="UP001314263"/>
    </source>
</evidence>
<accession>A0AAV1I2S3</accession>
<gene>
    <name evidence="1" type="ORF">CVIRNUC_004497</name>
</gene>
<dbReference type="EMBL" id="CAUYUE010000005">
    <property type="protein sequence ID" value="CAK0777506.1"/>
    <property type="molecule type" value="Genomic_DNA"/>
</dbReference>
<reference evidence="1 2" key="1">
    <citation type="submission" date="2023-10" db="EMBL/GenBank/DDBJ databases">
        <authorList>
            <person name="Maclean D."/>
            <person name="Macfadyen A."/>
        </authorList>
    </citation>
    <scope>NUCLEOTIDE SEQUENCE [LARGE SCALE GENOMIC DNA]</scope>
</reference>
<keyword evidence="2" id="KW-1185">Reference proteome</keyword>
<comment type="caution">
    <text evidence="1">The sequence shown here is derived from an EMBL/GenBank/DDBJ whole genome shotgun (WGS) entry which is preliminary data.</text>
</comment>
<proteinExistence type="predicted"/>
<name>A0AAV1I2S3_9CHLO</name>
<protein>
    <submittedName>
        <fullName evidence="1">Uncharacterized protein</fullName>
    </submittedName>
</protein>
<dbReference type="AlphaFoldDB" id="A0AAV1I2S3"/>